<name>A0A7Y6NNN0_9BURK</name>
<proteinExistence type="predicted"/>
<dbReference type="InterPro" id="IPR013424">
    <property type="entry name" value="Ice-binding_C"/>
</dbReference>
<evidence type="ECO:0000313" key="2">
    <source>
        <dbReference type="EMBL" id="NUZ06538.1"/>
    </source>
</evidence>
<dbReference type="Gene3D" id="2.60.40.680">
    <property type="match status" value="1"/>
</dbReference>
<protein>
    <submittedName>
        <fullName evidence="2">PEP-CTERM sorting domain-containing protein</fullName>
    </submittedName>
</protein>
<dbReference type="NCBIfam" id="TIGR02595">
    <property type="entry name" value="PEP_CTERM"/>
    <property type="match status" value="1"/>
</dbReference>
<evidence type="ECO:0000313" key="3">
    <source>
        <dbReference type="Proteomes" id="UP000529637"/>
    </source>
</evidence>
<accession>A0A7Y6NNN0</accession>
<keyword evidence="3" id="KW-1185">Reference proteome</keyword>
<dbReference type="Proteomes" id="UP000529637">
    <property type="component" value="Unassembled WGS sequence"/>
</dbReference>
<dbReference type="EMBL" id="JABWMJ010000005">
    <property type="protein sequence ID" value="NUZ06538.1"/>
    <property type="molecule type" value="Genomic_DNA"/>
</dbReference>
<dbReference type="Pfam" id="PF07589">
    <property type="entry name" value="PEP-CTERM"/>
    <property type="match status" value="1"/>
</dbReference>
<sequence>MLSRPVDIQPTPGRTMSLRADRHLLRSLIGAAGVAMAAFAHADATLYVSPAFAVTPPSTTVVNISAVNRAAGSAIGSFDLGLAYNASVWAPASVSFGPFLGDAAAFEALTAFDFSTPGIVKLLEVSLLGPFDPLPLTSIQPGVGSPFSLASVTFDAIGSGGGAFSIVGAQLTDQFGVAINVVPEPGTLALLALGMIGLTSSRLRRSRLHR</sequence>
<comment type="caution">
    <text evidence="2">The sequence shown here is derived from an EMBL/GenBank/DDBJ whole genome shotgun (WGS) entry which is preliminary data.</text>
</comment>
<reference evidence="2 3" key="1">
    <citation type="submission" date="2020-06" db="EMBL/GenBank/DDBJ databases">
        <title>Schlegella sp. ID0723 isolated from air conditioner.</title>
        <authorList>
            <person name="Kim D.Y."/>
            <person name="Kim D.-U."/>
        </authorList>
    </citation>
    <scope>NUCLEOTIDE SEQUENCE [LARGE SCALE GENOMIC DNA]</scope>
    <source>
        <strain evidence="2 3">ID0723</strain>
    </source>
</reference>
<evidence type="ECO:0000259" key="1">
    <source>
        <dbReference type="Pfam" id="PF07589"/>
    </source>
</evidence>
<dbReference type="AlphaFoldDB" id="A0A7Y6NNN0"/>
<gene>
    <name evidence="2" type="ORF">HQN59_12270</name>
</gene>
<organism evidence="2 3">
    <name type="scientific">Piscinibacter koreensis</name>
    <dbReference type="NCBI Taxonomy" id="2742824"/>
    <lineage>
        <taxon>Bacteria</taxon>
        <taxon>Pseudomonadati</taxon>
        <taxon>Pseudomonadota</taxon>
        <taxon>Betaproteobacteria</taxon>
        <taxon>Burkholderiales</taxon>
        <taxon>Sphaerotilaceae</taxon>
        <taxon>Piscinibacter</taxon>
    </lineage>
</organism>
<feature type="domain" description="Ice-binding protein C-terminal" evidence="1">
    <location>
        <begin position="182"/>
        <end position="205"/>
    </location>
</feature>